<dbReference type="GO" id="GO:0046872">
    <property type="term" value="F:metal ion binding"/>
    <property type="evidence" value="ECO:0007669"/>
    <property type="project" value="UniProtKB-KW"/>
</dbReference>
<dbReference type="InterPro" id="IPR009051">
    <property type="entry name" value="Helical_ferredxn"/>
</dbReference>
<dbReference type="InterPro" id="IPR006058">
    <property type="entry name" value="2Fe2S_fd_BS"/>
</dbReference>
<reference evidence="9 10" key="1">
    <citation type="submission" date="2018-05" db="EMBL/GenBank/DDBJ databases">
        <title>Draft genome of Methanospirillum stamsii Pt1.</title>
        <authorList>
            <person name="Dueholm M.S."/>
            <person name="Nielsen P.H."/>
            <person name="Bakmann L.F."/>
            <person name="Otzen D.E."/>
        </authorList>
    </citation>
    <scope>NUCLEOTIDE SEQUENCE [LARGE SCALE GENOMIC DNA]</scope>
    <source>
        <strain evidence="9 10">Pt1</strain>
    </source>
</reference>
<dbReference type="GO" id="GO:0009055">
    <property type="term" value="F:electron transfer activity"/>
    <property type="evidence" value="ECO:0007669"/>
    <property type="project" value="InterPro"/>
</dbReference>
<evidence type="ECO:0000259" key="7">
    <source>
        <dbReference type="PROSITE" id="PS51085"/>
    </source>
</evidence>
<dbReference type="PROSITE" id="PS00197">
    <property type="entry name" value="2FE2S_FER_1"/>
    <property type="match status" value="1"/>
</dbReference>
<dbReference type="PROSITE" id="PS00198">
    <property type="entry name" value="4FE4S_FER_1"/>
    <property type="match status" value="2"/>
</dbReference>
<dbReference type="PROSITE" id="PS51379">
    <property type="entry name" value="4FE4S_FER_2"/>
    <property type="match status" value="2"/>
</dbReference>
<keyword evidence="3" id="KW-0479">Metal-binding</keyword>
<dbReference type="InterPro" id="IPR025192">
    <property type="entry name" value="Succ_DH/fum_Rdtase_N"/>
</dbReference>
<keyword evidence="10" id="KW-1185">Reference proteome</keyword>
<evidence type="ECO:0000256" key="6">
    <source>
        <dbReference type="ARBA" id="ARBA00023014"/>
    </source>
</evidence>
<keyword evidence="6" id="KW-0411">Iron-sulfur</keyword>
<dbReference type="Pfam" id="PF13183">
    <property type="entry name" value="Fer4_8"/>
    <property type="match status" value="1"/>
</dbReference>
<dbReference type="Proteomes" id="UP000245934">
    <property type="component" value="Unassembled WGS sequence"/>
</dbReference>
<evidence type="ECO:0000256" key="3">
    <source>
        <dbReference type="ARBA" id="ARBA00022723"/>
    </source>
</evidence>
<evidence type="ECO:0000313" key="9">
    <source>
        <dbReference type="EMBL" id="PWR76207.1"/>
    </source>
</evidence>
<dbReference type="GO" id="GO:0016491">
    <property type="term" value="F:oxidoreductase activity"/>
    <property type="evidence" value="ECO:0007669"/>
    <property type="project" value="InterPro"/>
</dbReference>
<keyword evidence="2" id="KW-0001">2Fe-2S</keyword>
<evidence type="ECO:0000259" key="8">
    <source>
        <dbReference type="PROSITE" id="PS51379"/>
    </source>
</evidence>
<protein>
    <submittedName>
        <fullName evidence="9">Succinate dehydrogenase/fumarate reductase iron-sulfur subunit</fullName>
    </submittedName>
</protein>
<dbReference type="Pfam" id="PF02754">
    <property type="entry name" value="CCG"/>
    <property type="match status" value="2"/>
</dbReference>
<dbReference type="PANTHER" id="PTHR32479:SF17">
    <property type="entry name" value="GLYCOLATE OXIDASE IRON-SULFUR SUBUNIT"/>
    <property type="match status" value="1"/>
</dbReference>
<feature type="domain" description="2Fe-2S ferredoxin-type" evidence="7">
    <location>
        <begin position="1"/>
        <end position="89"/>
    </location>
</feature>
<dbReference type="GO" id="GO:0051539">
    <property type="term" value="F:4 iron, 4 sulfur cluster binding"/>
    <property type="evidence" value="ECO:0007669"/>
    <property type="project" value="UniProtKB-KW"/>
</dbReference>
<accession>A0A2V2NIG2</accession>
<proteinExistence type="predicted"/>
<organism evidence="9 10">
    <name type="scientific">Methanospirillum stamsii</name>
    <dbReference type="NCBI Taxonomy" id="1277351"/>
    <lineage>
        <taxon>Archaea</taxon>
        <taxon>Methanobacteriati</taxon>
        <taxon>Methanobacteriota</taxon>
        <taxon>Stenosarchaea group</taxon>
        <taxon>Methanomicrobia</taxon>
        <taxon>Methanomicrobiales</taxon>
        <taxon>Methanospirillaceae</taxon>
        <taxon>Methanospirillum</taxon>
    </lineage>
</organism>
<evidence type="ECO:0000256" key="4">
    <source>
        <dbReference type="ARBA" id="ARBA00022737"/>
    </source>
</evidence>
<dbReference type="PANTHER" id="PTHR32479">
    <property type="entry name" value="GLYCOLATE OXIDASE IRON-SULFUR SUBUNIT"/>
    <property type="match status" value="1"/>
</dbReference>
<dbReference type="CDD" id="cd00207">
    <property type="entry name" value="fer2"/>
    <property type="match status" value="1"/>
</dbReference>
<dbReference type="AlphaFoldDB" id="A0A2V2NIG2"/>
<dbReference type="SUPFAM" id="SSF46548">
    <property type="entry name" value="alpha-helical ferredoxin"/>
    <property type="match status" value="1"/>
</dbReference>
<comment type="caution">
    <text evidence="9">The sequence shown here is derived from an EMBL/GenBank/DDBJ whole genome shotgun (WGS) entry which is preliminary data.</text>
</comment>
<dbReference type="InterPro" id="IPR017896">
    <property type="entry name" value="4Fe4S_Fe-S-bd"/>
</dbReference>
<keyword evidence="4" id="KW-0677">Repeat</keyword>
<dbReference type="InterPro" id="IPR001041">
    <property type="entry name" value="2Fe-2S_ferredoxin-type"/>
</dbReference>
<dbReference type="PROSITE" id="PS51085">
    <property type="entry name" value="2FE2S_FER_2"/>
    <property type="match status" value="1"/>
</dbReference>
<evidence type="ECO:0000313" key="10">
    <source>
        <dbReference type="Proteomes" id="UP000245934"/>
    </source>
</evidence>
<dbReference type="InterPro" id="IPR004017">
    <property type="entry name" value="Cys_rich_dom"/>
</dbReference>
<dbReference type="GO" id="GO:0006099">
    <property type="term" value="P:tricarboxylic acid cycle"/>
    <property type="evidence" value="ECO:0007669"/>
    <property type="project" value="InterPro"/>
</dbReference>
<dbReference type="InterPro" id="IPR012675">
    <property type="entry name" value="Beta-grasp_dom_sf"/>
</dbReference>
<evidence type="ECO:0000256" key="5">
    <source>
        <dbReference type="ARBA" id="ARBA00023004"/>
    </source>
</evidence>
<keyword evidence="1" id="KW-0004">4Fe-4S</keyword>
<dbReference type="EMBL" id="QGMZ01000004">
    <property type="protein sequence ID" value="PWR76207.1"/>
    <property type="molecule type" value="Genomic_DNA"/>
</dbReference>
<dbReference type="Gene3D" id="1.10.1060.10">
    <property type="entry name" value="Alpha-helical ferredoxin"/>
    <property type="match status" value="1"/>
</dbReference>
<evidence type="ECO:0000256" key="2">
    <source>
        <dbReference type="ARBA" id="ARBA00022714"/>
    </source>
</evidence>
<sequence length="481" mass="53161">MNITVTISRFNPDTDEEPRMESWTVEMEEGARVLHVLDKIHTLDPTLAYRSSCHAGQCGSCAVRVNGEPALACTKEASDGMVIEPLNLPVIKDLMVDLVPGINAIPRFHSSECGTLPTLEDVSKIKPLRDCIECLSCVSVCPAMRVTDFLGPTSMRSQMRIALDPREPGNRIREAITQGLFTCTSCNRCWRVCPKNIETPGKAIEKLREIANREGLTLPRHQEVAELVRTTGRSVESGKHTFLDLVDEVIEPYGEVKREVGFFCGCMFNARLPERAMDMLEVMRHAGIRVIIPKTQVCCGSPLIRTGQTSFIDELKDKNIRAFQERGITTVMTMCAGCGATLKNDYDTPFEVKDVSEILSETGLPPLTKVPITATYHDPCHLKNGQQITREPREILVTAVDKFVEMPAYCCGSGGGVRSGMPDEAAALGELRRAEINKTGADVVVTICPFCEYHIQEHSDRPVKNLMTVLVEALGKKPTEL</sequence>
<feature type="domain" description="4Fe-4S ferredoxin-type" evidence="8">
    <location>
        <begin position="121"/>
        <end position="149"/>
    </location>
</feature>
<dbReference type="NCBIfam" id="NF004898">
    <property type="entry name" value="PRK06259.1"/>
    <property type="match status" value="1"/>
</dbReference>
<dbReference type="Gene3D" id="3.10.20.30">
    <property type="match status" value="1"/>
</dbReference>
<name>A0A2V2NIG2_9EURY</name>
<keyword evidence="5" id="KW-0408">Iron</keyword>
<dbReference type="InterPro" id="IPR036010">
    <property type="entry name" value="2Fe-2S_ferredoxin-like_sf"/>
</dbReference>
<dbReference type="InterPro" id="IPR004489">
    <property type="entry name" value="Succ_DH/fum_Rdtase_Fe-S"/>
</dbReference>
<dbReference type="GO" id="GO:0051537">
    <property type="term" value="F:2 iron, 2 sulfur cluster binding"/>
    <property type="evidence" value="ECO:0007669"/>
    <property type="project" value="UniProtKB-KW"/>
</dbReference>
<dbReference type="SUPFAM" id="SSF54292">
    <property type="entry name" value="2Fe-2S ferredoxin-like"/>
    <property type="match status" value="1"/>
</dbReference>
<feature type="domain" description="4Fe-4S ferredoxin-type" evidence="8">
    <location>
        <begin position="172"/>
        <end position="203"/>
    </location>
</feature>
<dbReference type="NCBIfam" id="TIGR00384">
    <property type="entry name" value="dhsB"/>
    <property type="match status" value="1"/>
</dbReference>
<evidence type="ECO:0000256" key="1">
    <source>
        <dbReference type="ARBA" id="ARBA00022485"/>
    </source>
</evidence>
<dbReference type="Pfam" id="PF13085">
    <property type="entry name" value="Fer2_3"/>
    <property type="match status" value="1"/>
</dbReference>
<dbReference type="InterPro" id="IPR017900">
    <property type="entry name" value="4Fe4S_Fe_S_CS"/>
</dbReference>
<gene>
    <name evidence="9" type="ORF">DLD82_01245</name>
</gene>